<name>A0A915XIK9_9BACT</name>
<dbReference type="RefSeq" id="WP_267926037.1">
    <property type="nucleotide sequence ID" value="NZ_AP024233.1"/>
</dbReference>
<protein>
    <recommendedName>
        <fullName evidence="1">PilZ domain-containing protein</fullName>
    </recommendedName>
</protein>
<dbReference type="Gene3D" id="2.40.10.220">
    <property type="entry name" value="predicted glycosyltransferase like domains"/>
    <property type="match status" value="1"/>
</dbReference>
<evidence type="ECO:0000313" key="3">
    <source>
        <dbReference type="Proteomes" id="UP001063350"/>
    </source>
</evidence>
<accession>A0A915XIK9</accession>
<organism evidence="2 3">
    <name type="scientific">Desulfolithobacter dissulfuricans</name>
    <dbReference type="NCBI Taxonomy" id="2795293"/>
    <lineage>
        <taxon>Bacteria</taxon>
        <taxon>Pseudomonadati</taxon>
        <taxon>Thermodesulfobacteriota</taxon>
        <taxon>Desulfobulbia</taxon>
        <taxon>Desulfobulbales</taxon>
        <taxon>Desulfobulbaceae</taxon>
        <taxon>Desulfolithobacter</taxon>
    </lineage>
</organism>
<dbReference type="AlphaFoldDB" id="A0A915XIK9"/>
<dbReference type="GO" id="GO:0035438">
    <property type="term" value="F:cyclic-di-GMP binding"/>
    <property type="evidence" value="ECO:0007669"/>
    <property type="project" value="InterPro"/>
</dbReference>
<dbReference type="KEGG" id="ddu:GF1_16560"/>
<keyword evidence="3" id="KW-1185">Reference proteome</keyword>
<evidence type="ECO:0000313" key="2">
    <source>
        <dbReference type="EMBL" id="BCO09280.1"/>
    </source>
</evidence>
<dbReference type="Pfam" id="PF07238">
    <property type="entry name" value="PilZ"/>
    <property type="match status" value="1"/>
</dbReference>
<sequence>MNEHIIACKDRRKFSRINLCSTAVIYCDDGRYKLVLTKNLILGGIYVLGEFNITIGEICTIEIFARDKNIIITMMVTAEVVRKDDNGLALNFLEMEQGTYSQLQEIILDKEQDDEEF</sequence>
<gene>
    <name evidence="2" type="ORF">GF1_16560</name>
</gene>
<dbReference type="InterPro" id="IPR009875">
    <property type="entry name" value="PilZ_domain"/>
</dbReference>
<dbReference type="Proteomes" id="UP001063350">
    <property type="component" value="Chromosome"/>
</dbReference>
<proteinExistence type="predicted"/>
<feature type="domain" description="PilZ" evidence="1">
    <location>
        <begin position="10"/>
        <end position="108"/>
    </location>
</feature>
<evidence type="ECO:0000259" key="1">
    <source>
        <dbReference type="Pfam" id="PF07238"/>
    </source>
</evidence>
<reference evidence="2" key="1">
    <citation type="submission" date="2020-12" db="EMBL/GenBank/DDBJ databases">
        <title>Desulfobium dissulfuricans gen. nov., sp. nov., a novel mesophilic, sulfate-reducing bacterium isolated from a deep-sea hydrothermal vent.</title>
        <authorList>
            <person name="Hashimoto Y."/>
            <person name="Tame A."/>
            <person name="Sawayama S."/>
            <person name="Miyazaki J."/>
            <person name="Takai K."/>
            <person name="Nakagawa S."/>
        </authorList>
    </citation>
    <scope>NUCLEOTIDE SEQUENCE</scope>
    <source>
        <strain evidence="2">GF1</strain>
    </source>
</reference>
<dbReference type="EMBL" id="AP024233">
    <property type="protein sequence ID" value="BCO09280.1"/>
    <property type="molecule type" value="Genomic_DNA"/>
</dbReference>
<dbReference type="SUPFAM" id="SSF141371">
    <property type="entry name" value="PilZ domain-like"/>
    <property type="match status" value="1"/>
</dbReference>